<sequence>MRQEEATVDSVSPESDVNSWQAPPFPYPSPSLAGQRERREDGQGDATRRGRGRRGVKCHPGVPFLAPPPPPLQRRRLERERESDRQMPLAILMALEALSRFKVVRGEREERGRAGGHPLVERKPRDGRETAGLRDLLNAASPPVSSHGACLSPANHHRLAITTPRPPPTPATTEPKSNNYSLWTGARRPKPSANAFADSLDWRPFDARASVPMAAALEELGQSVTAASGRTGSRICPALAPLTPRVRRDAPEDLAGESRAINRRREFLQGAKAQLPWHRREGRAREDAPGLARRREKIVIFPCSARGGSVLERRGRGRSPTAAAGFEPTSLYPKKILVIMAMALLVITPRLLAPAAIPPSRRRLVLARRLQLPRASRQAHFGIILQALPKPFLGQRAPPTPPTSSLRRLLESSKMPR</sequence>
<dbReference type="AlphaFoldDB" id="A0A423TIZ5"/>
<gene>
    <name evidence="2" type="ORF">C7M84_004983</name>
</gene>
<evidence type="ECO:0000256" key="1">
    <source>
        <dbReference type="SAM" id="MobiDB-lite"/>
    </source>
</evidence>
<evidence type="ECO:0000313" key="2">
    <source>
        <dbReference type="EMBL" id="ROT76431.1"/>
    </source>
</evidence>
<organism evidence="2 3">
    <name type="scientific">Penaeus vannamei</name>
    <name type="common">Whiteleg shrimp</name>
    <name type="synonym">Litopenaeus vannamei</name>
    <dbReference type="NCBI Taxonomy" id="6689"/>
    <lineage>
        <taxon>Eukaryota</taxon>
        <taxon>Metazoa</taxon>
        <taxon>Ecdysozoa</taxon>
        <taxon>Arthropoda</taxon>
        <taxon>Crustacea</taxon>
        <taxon>Multicrustacea</taxon>
        <taxon>Malacostraca</taxon>
        <taxon>Eumalacostraca</taxon>
        <taxon>Eucarida</taxon>
        <taxon>Decapoda</taxon>
        <taxon>Dendrobranchiata</taxon>
        <taxon>Penaeoidea</taxon>
        <taxon>Penaeidae</taxon>
        <taxon>Penaeus</taxon>
    </lineage>
</organism>
<feature type="region of interest" description="Disordered" evidence="1">
    <location>
        <begin position="1"/>
        <end position="84"/>
    </location>
</feature>
<accession>A0A423TIZ5</accession>
<feature type="region of interest" description="Disordered" evidence="1">
    <location>
        <begin position="163"/>
        <end position="186"/>
    </location>
</feature>
<reference evidence="2 3" key="1">
    <citation type="submission" date="2018-04" db="EMBL/GenBank/DDBJ databases">
        <authorList>
            <person name="Zhang X."/>
            <person name="Yuan J."/>
            <person name="Li F."/>
            <person name="Xiang J."/>
        </authorList>
    </citation>
    <scope>NUCLEOTIDE SEQUENCE [LARGE SCALE GENOMIC DNA]</scope>
    <source>
        <tissue evidence="2">Muscle</tissue>
    </source>
</reference>
<dbReference type="Proteomes" id="UP000283509">
    <property type="component" value="Unassembled WGS sequence"/>
</dbReference>
<name>A0A423TIZ5_PENVA</name>
<dbReference type="EMBL" id="QCYY01001663">
    <property type="protein sequence ID" value="ROT76431.1"/>
    <property type="molecule type" value="Genomic_DNA"/>
</dbReference>
<protein>
    <submittedName>
        <fullName evidence="2">Uncharacterized protein</fullName>
    </submittedName>
</protein>
<feature type="compositionally biased region" description="Polar residues" evidence="1">
    <location>
        <begin position="9"/>
        <end position="21"/>
    </location>
</feature>
<keyword evidence="3" id="KW-1185">Reference proteome</keyword>
<reference evidence="2 3" key="2">
    <citation type="submission" date="2019-01" db="EMBL/GenBank/DDBJ databases">
        <title>The decoding of complex shrimp genome reveals the adaptation for benthos swimmer, frequently molting mechanism and breeding impact on genome.</title>
        <authorList>
            <person name="Sun Y."/>
            <person name="Gao Y."/>
            <person name="Yu Y."/>
        </authorList>
    </citation>
    <scope>NUCLEOTIDE SEQUENCE [LARGE SCALE GENOMIC DNA]</scope>
    <source>
        <tissue evidence="2">Muscle</tissue>
    </source>
</reference>
<comment type="caution">
    <text evidence="2">The sequence shown here is derived from an EMBL/GenBank/DDBJ whole genome shotgun (WGS) entry which is preliminary data.</text>
</comment>
<feature type="compositionally biased region" description="Basic and acidic residues" evidence="1">
    <location>
        <begin position="75"/>
        <end position="84"/>
    </location>
</feature>
<feature type="compositionally biased region" description="Basic and acidic residues" evidence="1">
    <location>
        <begin position="35"/>
        <end position="48"/>
    </location>
</feature>
<feature type="region of interest" description="Disordered" evidence="1">
    <location>
        <begin position="394"/>
        <end position="417"/>
    </location>
</feature>
<evidence type="ECO:0000313" key="3">
    <source>
        <dbReference type="Proteomes" id="UP000283509"/>
    </source>
</evidence>
<proteinExistence type="predicted"/>